<accession>A0A1H9R0J7</accession>
<proteinExistence type="predicted"/>
<evidence type="ECO:0000313" key="2">
    <source>
        <dbReference type="EMBL" id="SER65589.1"/>
    </source>
</evidence>
<name>A0A1H9R0J7_9RHOB</name>
<organism evidence="2 3">
    <name type="scientific">Tranquillimonas rosea</name>
    <dbReference type="NCBI Taxonomy" id="641238"/>
    <lineage>
        <taxon>Bacteria</taxon>
        <taxon>Pseudomonadati</taxon>
        <taxon>Pseudomonadota</taxon>
        <taxon>Alphaproteobacteria</taxon>
        <taxon>Rhodobacterales</taxon>
        <taxon>Roseobacteraceae</taxon>
        <taxon>Tranquillimonas</taxon>
    </lineage>
</organism>
<feature type="domain" description="EVE" evidence="1">
    <location>
        <begin position="3"/>
        <end position="131"/>
    </location>
</feature>
<dbReference type="AlphaFoldDB" id="A0A1H9R0J7"/>
<sequence length="139" mass="15255">MAHWIGVVHRAQARMAREAGQVAFSHGRESLVRGLDVDDTVIYYAPKSDRDGVPVQAFVAHATVTGAAPYETEFRPGLTGWVRDARFDDVREVPVKPMLDSLSFVPNKRNWGLTFRGGRFSIPPEDYARIAGAMLGGAA</sequence>
<dbReference type="Proteomes" id="UP000198885">
    <property type="component" value="Unassembled WGS sequence"/>
</dbReference>
<dbReference type="CDD" id="cd21132">
    <property type="entry name" value="EVE-like"/>
    <property type="match status" value="1"/>
</dbReference>
<dbReference type="EMBL" id="FOGU01000002">
    <property type="protein sequence ID" value="SER65589.1"/>
    <property type="molecule type" value="Genomic_DNA"/>
</dbReference>
<keyword evidence="3" id="KW-1185">Reference proteome</keyword>
<dbReference type="OrthoDB" id="9793567at2"/>
<dbReference type="InterPro" id="IPR002740">
    <property type="entry name" value="EVE_domain"/>
</dbReference>
<dbReference type="RefSeq" id="WP_092688391.1">
    <property type="nucleotide sequence ID" value="NZ_CBDDGO010000004.1"/>
</dbReference>
<dbReference type="Gene3D" id="3.10.590.10">
    <property type="entry name" value="ph1033 like domains"/>
    <property type="match status" value="1"/>
</dbReference>
<dbReference type="SUPFAM" id="SSF88697">
    <property type="entry name" value="PUA domain-like"/>
    <property type="match status" value="1"/>
</dbReference>
<protein>
    <submittedName>
        <fullName evidence="2">EVE domain-containing protein</fullName>
    </submittedName>
</protein>
<reference evidence="2 3" key="1">
    <citation type="submission" date="2016-10" db="EMBL/GenBank/DDBJ databases">
        <authorList>
            <person name="de Groot N.N."/>
        </authorList>
    </citation>
    <scope>NUCLEOTIDE SEQUENCE [LARGE SCALE GENOMIC DNA]</scope>
    <source>
        <strain evidence="2 3">DSM 23042</strain>
    </source>
</reference>
<dbReference type="Pfam" id="PF01878">
    <property type="entry name" value="EVE"/>
    <property type="match status" value="1"/>
</dbReference>
<evidence type="ECO:0000259" key="1">
    <source>
        <dbReference type="Pfam" id="PF01878"/>
    </source>
</evidence>
<dbReference type="InterPro" id="IPR015947">
    <property type="entry name" value="PUA-like_sf"/>
</dbReference>
<dbReference type="STRING" id="641238.SAMN04490244_10246"/>
<gene>
    <name evidence="2" type="ORF">SAMN04490244_10246</name>
</gene>
<evidence type="ECO:0000313" key="3">
    <source>
        <dbReference type="Proteomes" id="UP000198885"/>
    </source>
</evidence>